<dbReference type="GO" id="GO:0005886">
    <property type="term" value="C:plasma membrane"/>
    <property type="evidence" value="ECO:0007669"/>
    <property type="project" value="TreeGrafter"/>
</dbReference>
<evidence type="ECO:0000256" key="5">
    <source>
        <dbReference type="SAM" id="MobiDB-lite"/>
    </source>
</evidence>
<keyword evidence="3 6" id="KW-1133">Transmembrane helix</keyword>
<dbReference type="Proteomes" id="UP000748531">
    <property type="component" value="Unassembled WGS sequence"/>
</dbReference>
<evidence type="ECO:0008006" key="9">
    <source>
        <dbReference type="Google" id="ProtNLM"/>
    </source>
</evidence>
<name>A0A8J4T905_9TREM</name>
<evidence type="ECO:0000256" key="1">
    <source>
        <dbReference type="ARBA" id="ARBA00004141"/>
    </source>
</evidence>
<dbReference type="InterPro" id="IPR050332">
    <property type="entry name" value="GPCR_2"/>
</dbReference>
<dbReference type="GO" id="GO:0008528">
    <property type="term" value="F:G protein-coupled peptide receptor activity"/>
    <property type="evidence" value="ECO:0007669"/>
    <property type="project" value="TreeGrafter"/>
</dbReference>
<dbReference type="GO" id="GO:0007188">
    <property type="term" value="P:adenylate cyclase-modulating G protein-coupled receptor signaling pathway"/>
    <property type="evidence" value="ECO:0007669"/>
    <property type="project" value="TreeGrafter"/>
</dbReference>
<sequence length="258" mass="29563">VNLLIALITIFTLFTNVQRRYFRRSEASKRSLTTADSQKDVTRTALQESPQSELGDRRNLNHSQMLVSRTNGLSESKPQLSTTIGVLDERVEPHLTEVAADSHHGDDTIIRQHAAPTRSKSVVPTSLRGYTGRFSRGRLGRASLEPWRAVKALLYLMPLLGYPQLILLRPYSVAFENFFSYTNAVIIALQGLWMTVIYCFCNTEVQRVIRLRLKQWFRSYRQSRELNRQFARSRTLQTDGNKSKPPIANQHTTIVQKT</sequence>
<evidence type="ECO:0000313" key="8">
    <source>
        <dbReference type="Proteomes" id="UP000748531"/>
    </source>
</evidence>
<comment type="caution">
    <text evidence="7">The sequence shown here is derived from an EMBL/GenBank/DDBJ whole genome shotgun (WGS) entry which is preliminary data.</text>
</comment>
<dbReference type="InterPro" id="IPR000832">
    <property type="entry name" value="GPCR_2_secretin-like"/>
</dbReference>
<dbReference type="PANTHER" id="PTHR45620:SF42">
    <property type="entry name" value="G-PROTEIN COUPLED RECEPTOR SEB-2"/>
    <property type="match status" value="1"/>
</dbReference>
<dbReference type="Gene3D" id="1.20.1070.10">
    <property type="entry name" value="Rhodopsin 7-helix transmembrane proteins"/>
    <property type="match status" value="1"/>
</dbReference>
<keyword evidence="4 6" id="KW-0472">Membrane</keyword>
<gene>
    <name evidence="7" type="ORF">PHET_04781</name>
</gene>
<dbReference type="OrthoDB" id="6022368at2759"/>
<comment type="subcellular location">
    <subcellularLocation>
        <location evidence="1">Membrane</location>
        <topology evidence="1">Multi-pass membrane protein</topology>
    </subcellularLocation>
</comment>
<reference evidence="7" key="1">
    <citation type="submission" date="2019-05" db="EMBL/GenBank/DDBJ databases">
        <title>Annotation for the trematode Paragonimus heterotremus.</title>
        <authorList>
            <person name="Choi Y.-J."/>
        </authorList>
    </citation>
    <scope>NUCLEOTIDE SEQUENCE</scope>
    <source>
        <strain evidence="7">LC</strain>
    </source>
</reference>
<evidence type="ECO:0000313" key="7">
    <source>
        <dbReference type="EMBL" id="KAF5401833.1"/>
    </source>
</evidence>
<feature type="region of interest" description="Disordered" evidence="5">
    <location>
        <begin position="234"/>
        <end position="258"/>
    </location>
</feature>
<accession>A0A8J4T905</accession>
<evidence type="ECO:0000256" key="2">
    <source>
        <dbReference type="ARBA" id="ARBA00022692"/>
    </source>
</evidence>
<feature type="transmembrane region" description="Helical" evidence="6">
    <location>
        <begin position="178"/>
        <end position="201"/>
    </location>
</feature>
<proteinExistence type="predicted"/>
<evidence type="ECO:0000256" key="4">
    <source>
        <dbReference type="ARBA" id="ARBA00023136"/>
    </source>
</evidence>
<dbReference type="AlphaFoldDB" id="A0A8J4T905"/>
<feature type="compositionally biased region" description="Polar residues" evidence="5">
    <location>
        <begin position="249"/>
        <end position="258"/>
    </location>
</feature>
<feature type="non-terminal residue" evidence="7">
    <location>
        <position position="1"/>
    </location>
</feature>
<feature type="region of interest" description="Disordered" evidence="5">
    <location>
        <begin position="25"/>
        <end position="61"/>
    </location>
</feature>
<organism evidence="7 8">
    <name type="scientific">Paragonimus heterotremus</name>
    <dbReference type="NCBI Taxonomy" id="100268"/>
    <lineage>
        <taxon>Eukaryota</taxon>
        <taxon>Metazoa</taxon>
        <taxon>Spiralia</taxon>
        <taxon>Lophotrochozoa</taxon>
        <taxon>Platyhelminthes</taxon>
        <taxon>Trematoda</taxon>
        <taxon>Digenea</taxon>
        <taxon>Plagiorchiida</taxon>
        <taxon>Troglotremata</taxon>
        <taxon>Troglotrematidae</taxon>
        <taxon>Paragonimus</taxon>
    </lineage>
</organism>
<keyword evidence="8" id="KW-1185">Reference proteome</keyword>
<keyword evidence="2 6" id="KW-0812">Transmembrane</keyword>
<dbReference type="PANTHER" id="PTHR45620">
    <property type="entry name" value="PDF RECEPTOR-LIKE PROTEIN-RELATED"/>
    <property type="match status" value="1"/>
</dbReference>
<protein>
    <recommendedName>
        <fullName evidence="9">G-protein coupled receptors family 2 profile 2 domain-containing protein</fullName>
    </recommendedName>
</protein>
<dbReference type="EMBL" id="LUCH01002207">
    <property type="protein sequence ID" value="KAF5401833.1"/>
    <property type="molecule type" value="Genomic_DNA"/>
</dbReference>
<dbReference type="PRINTS" id="PR00249">
    <property type="entry name" value="GPCRSECRETIN"/>
</dbReference>
<evidence type="ECO:0000256" key="6">
    <source>
        <dbReference type="SAM" id="Phobius"/>
    </source>
</evidence>
<evidence type="ECO:0000256" key="3">
    <source>
        <dbReference type="ARBA" id="ARBA00022989"/>
    </source>
</evidence>